<dbReference type="AlphaFoldDB" id="A0A7S6WN13"/>
<proteinExistence type="predicted"/>
<dbReference type="Proteomes" id="UP000593915">
    <property type="component" value="Chromosome"/>
</dbReference>
<accession>A0A7S6WN13</accession>
<dbReference type="EMBL" id="CP061839">
    <property type="protein sequence ID" value="QOW60160.1"/>
    <property type="molecule type" value="Genomic_DNA"/>
</dbReference>
<name>A0A7S6WN13_9SPIR</name>
<evidence type="ECO:0000313" key="1">
    <source>
        <dbReference type="EMBL" id="QOW60160.1"/>
    </source>
</evidence>
<sequence>MGRLKLYIDYVKHRLQKRKEAKQNPQIDTEEIKQEIWEADFSKKTQARF</sequence>
<dbReference type="RefSeq" id="WP_194075754.1">
    <property type="nucleotide sequence ID" value="NZ_CP061839.1"/>
</dbReference>
<reference evidence="1 2" key="1">
    <citation type="submission" date="2020-09" db="EMBL/GenBank/DDBJ databases">
        <title>Characterization of Treponema spp. from bovine digital dermatitis in Korea.</title>
        <authorList>
            <person name="Espiritu H.M."/>
            <person name="Cho Y.I."/>
            <person name="Mamuad L."/>
        </authorList>
    </citation>
    <scope>NUCLEOTIDE SEQUENCE [LARGE SCALE GENOMIC DNA]</scope>
    <source>
        <strain evidence="1 2">KS1</strain>
    </source>
</reference>
<organism evidence="1 2">
    <name type="scientific">Treponema pedis</name>
    <dbReference type="NCBI Taxonomy" id="409322"/>
    <lineage>
        <taxon>Bacteria</taxon>
        <taxon>Pseudomonadati</taxon>
        <taxon>Spirochaetota</taxon>
        <taxon>Spirochaetia</taxon>
        <taxon>Spirochaetales</taxon>
        <taxon>Treponemataceae</taxon>
        <taxon>Treponema</taxon>
    </lineage>
</organism>
<gene>
    <name evidence="1" type="ORF">IFE08_09970</name>
</gene>
<evidence type="ECO:0000313" key="2">
    <source>
        <dbReference type="Proteomes" id="UP000593915"/>
    </source>
</evidence>
<protein>
    <submittedName>
        <fullName evidence="1">Uncharacterized protein</fullName>
    </submittedName>
</protein>